<dbReference type="PANTHER" id="PTHR10502">
    <property type="entry name" value="ANNEXIN"/>
    <property type="match status" value="1"/>
</dbReference>
<reference evidence="6" key="2">
    <citation type="submission" date="2025-09" db="UniProtKB">
        <authorList>
            <consortium name="Ensembl"/>
        </authorList>
    </citation>
    <scope>IDENTIFICATION</scope>
</reference>
<dbReference type="PROSITE" id="PS51897">
    <property type="entry name" value="ANNEXIN_2"/>
    <property type="match status" value="4"/>
</dbReference>
<reference evidence="6" key="1">
    <citation type="submission" date="2025-08" db="UniProtKB">
        <authorList>
            <consortium name="Ensembl"/>
        </authorList>
    </citation>
    <scope>IDENTIFICATION</scope>
</reference>
<dbReference type="PRINTS" id="PR00196">
    <property type="entry name" value="ANNEXIN"/>
</dbReference>
<evidence type="ECO:0000256" key="5">
    <source>
        <dbReference type="SAM" id="MobiDB-lite"/>
    </source>
</evidence>
<dbReference type="SUPFAM" id="SSF47874">
    <property type="entry name" value="Annexin"/>
    <property type="match status" value="1"/>
</dbReference>
<evidence type="ECO:0000313" key="6">
    <source>
        <dbReference type="Ensembl" id="ENSEBUP00000025226.1"/>
    </source>
</evidence>
<dbReference type="InterPro" id="IPR001464">
    <property type="entry name" value="Annexin"/>
</dbReference>
<keyword evidence="4" id="KW-0106">Calcium</keyword>
<evidence type="ECO:0000313" key="7">
    <source>
        <dbReference type="Proteomes" id="UP000694388"/>
    </source>
</evidence>
<feature type="region of interest" description="Disordered" evidence="5">
    <location>
        <begin position="324"/>
        <end position="352"/>
    </location>
</feature>
<comment type="similarity">
    <text evidence="1 4">Belongs to the annexin family.</text>
</comment>
<dbReference type="InterPro" id="IPR037104">
    <property type="entry name" value="Annexin_sf"/>
</dbReference>
<evidence type="ECO:0000256" key="4">
    <source>
        <dbReference type="RuleBase" id="RU003540"/>
    </source>
</evidence>
<proteinExistence type="inferred from homology"/>
<dbReference type="GO" id="GO:0005634">
    <property type="term" value="C:nucleus"/>
    <property type="evidence" value="ECO:0007669"/>
    <property type="project" value="TreeGrafter"/>
</dbReference>
<dbReference type="FunFam" id="1.10.220.10:FF:000005">
    <property type="entry name" value="Annexin"/>
    <property type="match status" value="1"/>
</dbReference>
<evidence type="ECO:0000256" key="3">
    <source>
        <dbReference type="ARBA" id="ARBA00023216"/>
    </source>
</evidence>
<dbReference type="AlphaFoldDB" id="A0A8C4R4L1"/>
<keyword evidence="2 4" id="KW-0677">Repeat</keyword>
<protein>
    <recommendedName>
        <fullName evidence="4">Annexin</fullName>
    </recommendedName>
</protein>
<dbReference type="SMART" id="SM00335">
    <property type="entry name" value="ANX"/>
    <property type="match status" value="4"/>
</dbReference>
<keyword evidence="7" id="KW-1185">Reference proteome</keyword>
<dbReference type="GO" id="GO:0005544">
    <property type="term" value="F:calcium-dependent phospholipid binding"/>
    <property type="evidence" value="ECO:0007669"/>
    <property type="project" value="UniProtKB-KW"/>
</dbReference>
<dbReference type="FunFam" id="1.10.220.10:FF:000003">
    <property type="entry name" value="Annexin"/>
    <property type="match status" value="1"/>
</dbReference>
<dbReference type="PROSITE" id="PS00223">
    <property type="entry name" value="ANNEXIN_1"/>
    <property type="match status" value="2"/>
</dbReference>
<dbReference type="InterPro" id="IPR018252">
    <property type="entry name" value="Annexin_repeat_CS"/>
</dbReference>
<accession>A0A8C4R4L1</accession>
<dbReference type="GO" id="GO:0005737">
    <property type="term" value="C:cytoplasm"/>
    <property type="evidence" value="ECO:0007669"/>
    <property type="project" value="TreeGrafter"/>
</dbReference>
<dbReference type="GeneTree" id="ENSGT00940000154257"/>
<dbReference type="GO" id="GO:0005509">
    <property type="term" value="F:calcium ion binding"/>
    <property type="evidence" value="ECO:0007669"/>
    <property type="project" value="InterPro"/>
</dbReference>
<dbReference type="GO" id="GO:0005886">
    <property type="term" value="C:plasma membrane"/>
    <property type="evidence" value="ECO:0007669"/>
    <property type="project" value="TreeGrafter"/>
</dbReference>
<dbReference type="Pfam" id="PF00191">
    <property type="entry name" value="Annexin"/>
    <property type="match status" value="4"/>
</dbReference>
<name>A0A8C4R4L1_EPTBU</name>
<dbReference type="GO" id="GO:0001786">
    <property type="term" value="F:phosphatidylserine binding"/>
    <property type="evidence" value="ECO:0007669"/>
    <property type="project" value="TreeGrafter"/>
</dbReference>
<dbReference type="InterPro" id="IPR018502">
    <property type="entry name" value="Annexin_repeat"/>
</dbReference>
<dbReference type="PANTHER" id="PTHR10502:SF18">
    <property type="entry name" value="ANNEXIN A2-RELATED"/>
    <property type="match status" value="1"/>
</dbReference>
<dbReference type="GO" id="GO:0012506">
    <property type="term" value="C:vesicle membrane"/>
    <property type="evidence" value="ECO:0007669"/>
    <property type="project" value="TreeGrafter"/>
</dbReference>
<feature type="compositionally biased region" description="Basic and acidic residues" evidence="5">
    <location>
        <begin position="324"/>
        <end position="333"/>
    </location>
</feature>
<keyword evidence="4" id="KW-0111">Calcium/phospholipid-binding</keyword>
<organism evidence="6 7">
    <name type="scientific">Eptatretus burgeri</name>
    <name type="common">Inshore hagfish</name>
    <dbReference type="NCBI Taxonomy" id="7764"/>
    <lineage>
        <taxon>Eukaryota</taxon>
        <taxon>Metazoa</taxon>
        <taxon>Chordata</taxon>
        <taxon>Craniata</taxon>
        <taxon>Vertebrata</taxon>
        <taxon>Cyclostomata</taxon>
        <taxon>Myxini</taxon>
        <taxon>Myxiniformes</taxon>
        <taxon>Myxinidae</taxon>
        <taxon>Eptatretinae</taxon>
        <taxon>Eptatretus</taxon>
    </lineage>
</organism>
<sequence length="352" mass="39472">MSMVSEILKYVTMEEGQTEMTLTDYGGVNKHVVDFVATADAEAIHLAMQQKGVDSDRIVNILTDRSNGQRHHIGEAYQRSYGKDLPSALKAALSGKMETAMLGLLKTPAEFDADELKWSVKGAGTCEDTLNEILVSRSNDELKEIMKVYKSVYKTDLQKDIESDTSGQYRNMLVALIQANRDESKAVDDHKAAQDIQVLMETVSQKKPDVGKFIEVFSTRSLPHLRKVIVGYNRSSSMDMDATLQKVMTGDVRNGFKALVSYIKSPTGFFADKLYASLKDGAKERVLTRVMVTRCEVDMLDIRKEFKKRFGKSLYNYIASKTKGEDKSQDLPERQLFSPPVLPGPETTEQPR</sequence>
<dbReference type="Ensembl" id="ENSEBUT00000025803.1">
    <property type="protein sequence ID" value="ENSEBUP00000025226.1"/>
    <property type="gene ID" value="ENSEBUG00000015555.1"/>
</dbReference>
<comment type="domain">
    <text evidence="4">A pair of annexin repeats may form one binding site for calcium and phospholipid.</text>
</comment>
<dbReference type="Gene3D" id="1.10.220.10">
    <property type="entry name" value="Annexin"/>
    <property type="match status" value="4"/>
</dbReference>
<keyword evidence="3 4" id="KW-0041">Annexin</keyword>
<dbReference type="Proteomes" id="UP000694388">
    <property type="component" value="Unplaced"/>
</dbReference>
<evidence type="ECO:0000256" key="1">
    <source>
        <dbReference type="ARBA" id="ARBA00007831"/>
    </source>
</evidence>
<evidence type="ECO:0000256" key="2">
    <source>
        <dbReference type="ARBA" id="ARBA00022737"/>
    </source>
</evidence>